<feature type="region of interest" description="Disordered" evidence="1">
    <location>
        <begin position="448"/>
        <end position="468"/>
    </location>
</feature>
<dbReference type="OrthoDB" id="544608at2759"/>
<dbReference type="AlphaFoldDB" id="A0A2V0PFG2"/>
<evidence type="ECO:0000256" key="1">
    <source>
        <dbReference type="SAM" id="MobiDB-lite"/>
    </source>
</evidence>
<feature type="compositionally biased region" description="Gly residues" evidence="1">
    <location>
        <begin position="798"/>
        <end position="811"/>
    </location>
</feature>
<gene>
    <name evidence="3" type="ORF">Rsub_09376</name>
</gene>
<reference evidence="3 4" key="1">
    <citation type="journal article" date="2018" name="Sci. Rep.">
        <title>Raphidocelis subcapitata (=Pseudokirchneriella subcapitata) provides an insight into genome evolution and environmental adaptations in the Sphaeropleales.</title>
        <authorList>
            <person name="Suzuki S."/>
            <person name="Yamaguchi H."/>
            <person name="Nakajima N."/>
            <person name="Kawachi M."/>
        </authorList>
    </citation>
    <scope>NUCLEOTIDE SEQUENCE [LARGE SCALE GENOMIC DNA]</scope>
    <source>
        <strain evidence="3 4">NIES-35</strain>
    </source>
</reference>
<proteinExistence type="predicted"/>
<dbReference type="EMBL" id="BDRX01000083">
    <property type="protein sequence ID" value="GBF96630.1"/>
    <property type="molecule type" value="Genomic_DNA"/>
</dbReference>
<dbReference type="PANTHER" id="PTHR34407">
    <property type="entry name" value="EXPRESSED PROTEIN"/>
    <property type="match status" value="1"/>
</dbReference>
<name>A0A2V0PFG2_9CHLO</name>
<comment type="caution">
    <text evidence="3">The sequence shown here is derived from an EMBL/GenBank/DDBJ whole genome shotgun (WGS) entry which is preliminary data.</text>
</comment>
<feature type="compositionally biased region" description="Low complexity" evidence="1">
    <location>
        <begin position="660"/>
        <end position="677"/>
    </location>
</feature>
<feature type="region of interest" description="Disordered" evidence="1">
    <location>
        <begin position="660"/>
        <end position="680"/>
    </location>
</feature>
<evidence type="ECO:0000313" key="4">
    <source>
        <dbReference type="Proteomes" id="UP000247498"/>
    </source>
</evidence>
<feature type="chain" id="PRO_5015868615" evidence="2">
    <location>
        <begin position="39"/>
        <end position="820"/>
    </location>
</feature>
<feature type="region of interest" description="Disordered" evidence="1">
    <location>
        <begin position="242"/>
        <end position="296"/>
    </location>
</feature>
<accession>A0A2V0PFG2</accession>
<keyword evidence="2" id="KW-0732">Signal</keyword>
<sequence>MQRRASRGPEARRGTLPRPRAAELLLAILIAAAGGVSSALEGPPADGAPPAPPHARSLPWRPAEWRYARGGEVEPPQDDARFWDRALLSASLGAANFEQMRPLLRKLRAGRPITVAAVGSSVVQDHGGTFHSSLEAVRAAVPSPHPYLYGSGPGSPGGPAWTASGWLTYFMRAVNATWPHADHLLVNAGRGGATPAAIADSMCVEASLPSEADLVVVENMGLVDAPTLERIARRLVQHYTTDRRARGGGGEGSSGGGSGSSGGGGGSSGGGGGGGSGGGAGGSGGRGSSSGGGGAQEDARPAVIFFNTARVAPDGWDCYYSYVPDCCATFRAASGEAMRAGRGDGPHHDLADYYGFGSISHGAAVWAMLRDRYASRLALPHGECELLARLHRDFVHPTGELGDVLFADYLVNYLSEAGRALFGESEAACPAAVGLAGSAAGRAGAAQFGPTGGPGGSSGDGGEEACAACPPPLPGGGGAAAPTLPLHASGWDVYHMRCYGSSSAANNFLAGRGDDGSYRARVVALAVLSASGFEFHEHQTHGDTRRLKPGWVATEPGSFLEVEVDADFGAALAADGKGGGGGVGNSSSGVGSSSSGAGSSSSVGGGESGGGGRGRSRQRGGGGSGEFVVPSRARARLFVETAYGAAALGAAEALASRLGGPGPAAAPGRAGTSAPRGRQPEGQILEMVVAFLTSYEHMGRARLSCSRGCGCEPRVVDAHHAERTSVSESAVLRLWPAPDGGGGGLRRCGLRVEVLGGTSSGEHKFKVIQVVTRARELAPPSAAGGTDAAASLAAAAAAGGGASGSGGGGHAGASRRRKRR</sequence>
<keyword evidence="4" id="KW-1185">Reference proteome</keyword>
<protein>
    <submittedName>
        <fullName evidence="3">Uncharacterized protein</fullName>
    </submittedName>
</protein>
<feature type="compositionally biased region" description="Low complexity" evidence="1">
    <location>
        <begin position="585"/>
        <end position="602"/>
    </location>
</feature>
<dbReference type="Proteomes" id="UP000247498">
    <property type="component" value="Unassembled WGS sequence"/>
</dbReference>
<dbReference type="InParanoid" id="A0A2V0PFG2"/>
<dbReference type="PANTHER" id="PTHR34407:SF1">
    <property type="entry name" value="SGNH HYDROLASE-TYPE ESTERASE DOMAIN-CONTAINING PROTEIN"/>
    <property type="match status" value="1"/>
</dbReference>
<organism evidence="3 4">
    <name type="scientific">Raphidocelis subcapitata</name>
    <dbReference type="NCBI Taxonomy" id="307507"/>
    <lineage>
        <taxon>Eukaryota</taxon>
        <taxon>Viridiplantae</taxon>
        <taxon>Chlorophyta</taxon>
        <taxon>core chlorophytes</taxon>
        <taxon>Chlorophyceae</taxon>
        <taxon>CS clade</taxon>
        <taxon>Sphaeropleales</taxon>
        <taxon>Selenastraceae</taxon>
        <taxon>Raphidocelis</taxon>
    </lineage>
</organism>
<evidence type="ECO:0000256" key="2">
    <source>
        <dbReference type="SAM" id="SignalP"/>
    </source>
</evidence>
<feature type="signal peptide" evidence="2">
    <location>
        <begin position="1"/>
        <end position="38"/>
    </location>
</feature>
<feature type="compositionally biased region" description="Gly residues" evidence="1">
    <location>
        <begin position="603"/>
        <end position="625"/>
    </location>
</feature>
<feature type="region of interest" description="Disordered" evidence="1">
    <location>
        <begin position="795"/>
        <end position="820"/>
    </location>
</feature>
<feature type="compositionally biased region" description="Gly residues" evidence="1">
    <location>
        <begin position="450"/>
        <end position="460"/>
    </location>
</feature>
<evidence type="ECO:0000313" key="3">
    <source>
        <dbReference type="EMBL" id="GBF96630.1"/>
    </source>
</evidence>
<feature type="region of interest" description="Disordered" evidence="1">
    <location>
        <begin position="577"/>
        <end position="627"/>
    </location>
</feature>
<feature type="compositionally biased region" description="Gly residues" evidence="1">
    <location>
        <begin position="247"/>
        <end position="295"/>
    </location>
</feature>